<evidence type="ECO:0000256" key="13">
    <source>
        <dbReference type="ARBA" id="ARBA00023004"/>
    </source>
</evidence>
<accession>A0A6B9WEL4</accession>
<dbReference type="InterPro" id="IPR016174">
    <property type="entry name" value="Di-haem_cyt_TM"/>
</dbReference>
<name>A0A6B9WEL4_9ACAR</name>
<evidence type="ECO:0000256" key="14">
    <source>
        <dbReference type="ARBA" id="ARBA00023075"/>
    </source>
</evidence>
<keyword evidence="11 17" id="KW-0249">Electron transport</keyword>
<dbReference type="GO" id="GO:0046872">
    <property type="term" value="F:metal ion binding"/>
    <property type="evidence" value="ECO:0007669"/>
    <property type="project" value="UniProtKB-UniRule"/>
</dbReference>
<keyword evidence="14" id="KW-0830">Ubiquinone</keyword>
<protein>
    <recommendedName>
        <fullName evidence="4 17">Cytochrome b</fullName>
    </recommendedName>
</protein>
<dbReference type="GO" id="GO:0016491">
    <property type="term" value="F:oxidoreductase activity"/>
    <property type="evidence" value="ECO:0007669"/>
    <property type="project" value="UniProtKB-UniRule"/>
</dbReference>
<keyword evidence="6 17" id="KW-0349">Heme</keyword>
<geneLocation type="mitochondrion" evidence="20"/>
<dbReference type="CDD" id="cd00290">
    <property type="entry name" value="cytochrome_b_C"/>
    <property type="match status" value="1"/>
</dbReference>
<keyword evidence="15 17" id="KW-0496">Mitochondrion</keyword>
<gene>
    <name evidence="20" type="primary">cytb</name>
</gene>
<evidence type="ECO:0000256" key="17">
    <source>
        <dbReference type="RuleBase" id="RU362117"/>
    </source>
</evidence>
<dbReference type="RefSeq" id="YP_009731525.1">
    <property type="nucleotide sequence ID" value="NC_046027.1"/>
</dbReference>
<evidence type="ECO:0000256" key="5">
    <source>
        <dbReference type="ARBA" id="ARBA00022448"/>
    </source>
</evidence>
<evidence type="ECO:0000256" key="8">
    <source>
        <dbReference type="ARBA" id="ARBA00022692"/>
    </source>
</evidence>
<keyword evidence="10" id="KW-0999">Mitochondrion inner membrane</keyword>
<organism evidence="20">
    <name type="scientific">Blattisocius tarsalis</name>
    <dbReference type="NCBI Taxonomy" id="1609195"/>
    <lineage>
        <taxon>Eukaryota</taxon>
        <taxon>Metazoa</taxon>
        <taxon>Ecdysozoa</taxon>
        <taxon>Arthropoda</taxon>
        <taxon>Chelicerata</taxon>
        <taxon>Arachnida</taxon>
        <taxon>Acari</taxon>
        <taxon>Parasitiformes</taxon>
        <taxon>Mesostigmata</taxon>
        <taxon>Gamasina</taxon>
        <taxon>Phytoseioidea</taxon>
        <taxon>Blattisociidae</taxon>
        <taxon>Blattisocius</taxon>
    </lineage>
</organism>
<evidence type="ECO:0000256" key="3">
    <source>
        <dbReference type="ARBA" id="ARBA00011649"/>
    </source>
</evidence>
<evidence type="ECO:0000256" key="2">
    <source>
        <dbReference type="ARBA" id="ARBA00004448"/>
    </source>
</evidence>
<comment type="cofactor">
    <cofactor evidence="17">
        <name>heme b</name>
        <dbReference type="ChEBI" id="CHEBI:60344"/>
    </cofactor>
    <text evidence="17">Binds 2 heme groups non-covalently.</text>
</comment>
<evidence type="ECO:0000256" key="12">
    <source>
        <dbReference type="ARBA" id="ARBA00022989"/>
    </source>
</evidence>
<dbReference type="GeneID" id="44151043"/>
<evidence type="ECO:0000256" key="6">
    <source>
        <dbReference type="ARBA" id="ARBA00022617"/>
    </source>
</evidence>
<feature type="transmembrane region" description="Helical" evidence="17">
    <location>
        <begin position="131"/>
        <end position="148"/>
    </location>
</feature>
<feature type="transmembrane region" description="Helical" evidence="17">
    <location>
        <begin position="338"/>
        <end position="355"/>
    </location>
</feature>
<keyword evidence="16 17" id="KW-0472">Membrane</keyword>
<dbReference type="InterPro" id="IPR048259">
    <property type="entry name" value="Cytochrome_b_N_euk/bac"/>
</dbReference>
<evidence type="ECO:0000256" key="7">
    <source>
        <dbReference type="ARBA" id="ARBA00022660"/>
    </source>
</evidence>
<dbReference type="Pfam" id="PF00033">
    <property type="entry name" value="Cytochrome_B"/>
    <property type="match status" value="1"/>
</dbReference>
<dbReference type="PROSITE" id="PS51003">
    <property type="entry name" value="CYTB_CTER"/>
    <property type="match status" value="1"/>
</dbReference>
<dbReference type="GO" id="GO:0008121">
    <property type="term" value="F:quinol-cytochrome-c reductase activity"/>
    <property type="evidence" value="ECO:0007669"/>
    <property type="project" value="TreeGrafter"/>
</dbReference>
<feature type="domain" description="Cytochrome b/b6 C-terminal region profile" evidence="19">
    <location>
        <begin position="200"/>
        <end position="356"/>
    </location>
</feature>
<feature type="transmembrane region" description="Helical" evidence="17">
    <location>
        <begin position="102"/>
        <end position="124"/>
    </location>
</feature>
<evidence type="ECO:0000256" key="11">
    <source>
        <dbReference type="ARBA" id="ARBA00022982"/>
    </source>
</evidence>
<feature type="transmembrane region" description="Helical" evidence="17">
    <location>
        <begin position="68"/>
        <end position="90"/>
    </location>
</feature>
<feature type="transmembrane region" description="Helical" evidence="17">
    <location>
        <begin position="278"/>
        <end position="299"/>
    </location>
</feature>
<keyword evidence="13 17" id="KW-0408">Iron</keyword>
<feature type="domain" description="Cytochrome b/b6 N-terminal region profile" evidence="18">
    <location>
        <begin position="1"/>
        <end position="200"/>
    </location>
</feature>
<comment type="subunit">
    <text evidence="3">The main subunits of complex b-c1 are: cytochrome b, cytochrome c1 and the Rieske protein.</text>
</comment>
<evidence type="ECO:0000259" key="19">
    <source>
        <dbReference type="PROSITE" id="PS51003"/>
    </source>
</evidence>
<keyword evidence="9 17" id="KW-0479">Metal-binding</keyword>
<evidence type="ECO:0000256" key="16">
    <source>
        <dbReference type="ARBA" id="ARBA00023136"/>
    </source>
</evidence>
<dbReference type="InterPro" id="IPR048260">
    <property type="entry name" value="Cytochrome_b_C_euk/bac"/>
</dbReference>
<feature type="transmembrane region" description="Helical" evidence="17">
    <location>
        <begin position="20"/>
        <end position="47"/>
    </location>
</feature>
<evidence type="ECO:0000256" key="9">
    <source>
        <dbReference type="ARBA" id="ARBA00022723"/>
    </source>
</evidence>
<sequence>MMTNYIIKTKFTPLPSNISYWWNMGSLLGLCLSIQILSGIFLSLMYNNDASHSFDSIIHTMNNINMGWLIRFIHANGASMFFLTMYLHIGRNIYFKSYNLKYVWISGFMSLLTLFATSFLGYVLPWGQMSYWGATVITNLMSSIPYAGETLTMWVWGSYSVSKPTLSRFFSIHFILPFILLLLSSIHIIFLHNKQSSNPLGISHYDKIPFHPFFSWKDIFGIFITLTMLMTLCTTYPYIFMDPDNFTEANPLNTPPHIQPEWYFLFAYSILRVIPNKLGGVLALLSSIFILAILPLIQYNPVMNPAIYKTLFKYSFFMWSWNFILLTMLGSAPIEPPFSNLSIISGTLYFVFFMLL</sequence>
<evidence type="ECO:0000256" key="1">
    <source>
        <dbReference type="ARBA" id="ARBA00002566"/>
    </source>
</evidence>
<dbReference type="InterPro" id="IPR005798">
    <property type="entry name" value="Cyt_b/b6_C"/>
</dbReference>
<dbReference type="SUPFAM" id="SSF81342">
    <property type="entry name" value="Transmembrane di-heme cytochromes"/>
    <property type="match status" value="1"/>
</dbReference>
<feature type="transmembrane region" description="Helical" evidence="17">
    <location>
        <begin position="168"/>
        <end position="191"/>
    </location>
</feature>
<evidence type="ECO:0000313" key="20">
    <source>
        <dbReference type="EMBL" id="QHQ98568.1"/>
    </source>
</evidence>
<dbReference type="SUPFAM" id="SSF81648">
    <property type="entry name" value="a domain/subunit of cytochrome bc1 complex (Ubiquinol-cytochrome c reductase)"/>
    <property type="match status" value="1"/>
</dbReference>
<evidence type="ECO:0000256" key="10">
    <source>
        <dbReference type="ARBA" id="ARBA00022792"/>
    </source>
</evidence>
<dbReference type="GO" id="GO:0006122">
    <property type="term" value="P:mitochondrial electron transport, ubiquinol to cytochrome c"/>
    <property type="evidence" value="ECO:0007669"/>
    <property type="project" value="TreeGrafter"/>
</dbReference>
<dbReference type="GO" id="GO:0005743">
    <property type="term" value="C:mitochondrial inner membrane"/>
    <property type="evidence" value="ECO:0007669"/>
    <property type="project" value="UniProtKB-SubCell"/>
</dbReference>
<dbReference type="InterPro" id="IPR005797">
    <property type="entry name" value="Cyt_b/b6_N"/>
</dbReference>
<comment type="subcellular location">
    <subcellularLocation>
        <location evidence="2">Mitochondrion inner membrane</location>
        <topology evidence="2">Multi-pass membrane protein</topology>
    </subcellularLocation>
</comment>
<evidence type="ECO:0000256" key="15">
    <source>
        <dbReference type="ARBA" id="ARBA00023128"/>
    </source>
</evidence>
<keyword evidence="5 17" id="KW-0813">Transport</keyword>
<dbReference type="EMBL" id="MK270529">
    <property type="protein sequence ID" value="QHQ98568.1"/>
    <property type="molecule type" value="Genomic_DNA"/>
</dbReference>
<comment type="similarity">
    <text evidence="17">Belongs to the cytochrome b family.</text>
</comment>
<keyword evidence="8 17" id="KW-0812">Transmembrane</keyword>
<reference evidence="20" key="1">
    <citation type="journal article" date="2019" name="Zool. Scr.">
        <title>Mitochondrial genome reorganization characterizes various lineages of mesostigmatid mites (Acari: Parasitiformes).</title>
        <authorList>
            <person name="Li W.-N."/>
            <person name="Shao R."/>
            <person name="Zhang Q."/>
            <person name="Deng W."/>
            <person name="Xue X.-F."/>
        </authorList>
    </citation>
    <scope>NUCLEOTIDE SEQUENCE</scope>
</reference>
<dbReference type="PANTHER" id="PTHR19271">
    <property type="entry name" value="CYTOCHROME B"/>
    <property type="match status" value="1"/>
</dbReference>
<keyword evidence="7 17" id="KW-0679">Respiratory chain</keyword>
<keyword evidence="12 17" id="KW-1133">Transmembrane helix</keyword>
<dbReference type="PANTHER" id="PTHR19271:SF16">
    <property type="entry name" value="CYTOCHROME B"/>
    <property type="match status" value="1"/>
</dbReference>
<evidence type="ECO:0000256" key="4">
    <source>
        <dbReference type="ARBA" id="ARBA00013531"/>
    </source>
</evidence>
<dbReference type="Pfam" id="PF00032">
    <property type="entry name" value="Cytochrom_B_C"/>
    <property type="match status" value="1"/>
</dbReference>
<evidence type="ECO:0000259" key="18">
    <source>
        <dbReference type="PROSITE" id="PS51002"/>
    </source>
</evidence>
<dbReference type="Gene3D" id="1.20.810.10">
    <property type="entry name" value="Cytochrome Bc1 Complex, Chain C"/>
    <property type="match status" value="1"/>
</dbReference>
<dbReference type="CDD" id="cd00284">
    <property type="entry name" value="Cytochrome_b_N"/>
    <property type="match status" value="1"/>
</dbReference>
<feature type="transmembrane region" description="Helical" evidence="17">
    <location>
        <begin position="219"/>
        <end position="239"/>
    </location>
</feature>
<comment type="function">
    <text evidence="1 17">Component of the ubiquinol-cytochrome c reductase complex (complex III or cytochrome b-c1 complex) that is part of the mitochondrial respiratory chain. The b-c1 complex mediates electron transfer from ubiquinol to cytochrome c. Contributes to the generation of a proton gradient across the mitochondrial membrane that is then used for ATP synthesis.</text>
</comment>
<dbReference type="PROSITE" id="PS51002">
    <property type="entry name" value="CYTB_NTER"/>
    <property type="match status" value="1"/>
</dbReference>
<dbReference type="InterPro" id="IPR036150">
    <property type="entry name" value="Cyt_b/b6_C_sf"/>
</dbReference>
<feature type="transmembrane region" description="Helical" evidence="17">
    <location>
        <begin position="311"/>
        <end position="332"/>
    </location>
</feature>
<dbReference type="InterPro" id="IPR027387">
    <property type="entry name" value="Cytb/b6-like_sf"/>
</dbReference>
<dbReference type="AlphaFoldDB" id="A0A6B9WEL4"/>
<proteinExistence type="inferred from homology"/>